<accession>A0ABU5IX82</accession>
<organism evidence="2 3">
    <name type="scientific">Robertmurraya mangrovi</name>
    <dbReference type="NCBI Taxonomy" id="3098077"/>
    <lineage>
        <taxon>Bacteria</taxon>
        <taxon>Bacillati</taxon>
        <taxon>Bacillota</taxon>
        <taxon>Bacilli</taxon>
        <taxon>Bacillales</taxon>
        <taxon>Bacillaceae</taxon>
        <taxon>Robertmurraya</taxon>
    </lineage>
</organism>
<gene>
    <name evidence="2" type="ORF">SM124_08490</name>
</gene>
<evidence type="ECO:0000259" key="1">
    <source>
        <dbReference type="Pfam" id="PF10740"/>
    </source>
</evidence>
<keyword evidence="3" id="KW-1185">Reference proteome</keyword>
<sequence length="179" mass="19712">MLKMFTTQLTGLLNRIHEKEEFAFEDGARLLAQATVGDGNIYVYGVGEMKAVEAEAIHGAEPLTHAKVLHIEDVDSLQLADRVILVTRYTHDEKALQIGKSLLAQGIPFISIATHVNSDGESLADISDVHIDLNLKKGLLPDEVGNRFGYPASMAALFVYYGLKFTLDEIIAENEEELD</sequence>
<dbReference type="InterPro" id="IPR019676">
    <property type="entry name" value="DUF2529"/>
</dbReference>
<dbReference type="Pfam" id="PF10740">
    <property type="entry name" value="DUF2529"/>
    <property type="match status" value="1"/>
</dbReference>
<protein>
    <submittedName>
        <fullName evidence="2">DUF2529 domain-containing protein</fullName>
    </submittedName>
</protein>
<dbReference type="Gene3D" id="3.40.50.10490">
    <property type="entry name" value="Glucose-6-phosphate isomerase like protein, domain 1"/>
    <property type="match status" value="1"/>
</dbReference>
<dbReference type="EMBL" id="JAXOFX010000004">
    <property type="protein sequence ID" value="MDZ5471784.1"/>
    <property type="molecule type" value="Genomic_DNA"/>
</dbReference>
<proteinExistence type="predicted"/>
<comment type="caution">
    <text evidence="2">The sequence shown here is derived from an EMBL/GenBank/DDBJ whole genome shotgun (WGS) entry which is preliminary data.</text>
</comment>
<dbReference type="RefSeq" id="WP_322446081.1">
    <property type="nucleotide sequence ID" value="NZ_JAXOFX010000004.1"/>
</dbReference>
<evidence type="ECO:0000313" key="2">
    <source>
        <dbReference type="EMBL" id="MDZ5471784.1"/>
    </source>
</evidence>
<feature type="domain" description="DUF2529" evidence="1">
    <location>
        <begin position="1"/>
        <end position="171"/>
    </location>
</feature>
<name>A0ABU5IX82_9BACI</name>
<reference evidence="2 3" key="1">
    <citation type="submission" date="2023-11" db="EMBL/GenBank/DDBJ databases">
        <title>Bacillus jintuensis, isolated from a mudflat on the Beibu Gulf coast.</title>
        <authorList>
            <person name="Li M."/>
        </authorList>
    </citation>
    <scope>NUCLEOTIDE SEQUENCE [LARGE SCALE GENOMIC DNA]</scope>
    <source>
        <strain evidence="2 3">31A1R</strain>
    </source>
</reference>
<dbReference type="Proteomes" id="UP001290455">
    <property type="component" value="Unassembled WGS sequence"/>
</dbReference>
<evidence type="ECO:0000313" key="3">
    <source>
        <dbReference type="Proteomes" id="UP001290455"/>
    </source>
</evidence>